<dbReference type="PANTHER" id="PTHR21137:SF42">
    <property type="entry name" value="ODORANT RECEPTOR 83A"/>
    <property type="match status" value="1"/>
</dbReference>
<evidence type="ECO:0000256" key="9">
    <source>
        <dbReference type="ARBA" id="ARBA00023224"/>
    </source>
</evidence>
<dbReference type="STRING" id="35570.A0A1I8NU41"/>
<evidence type="ECO:0000256" key="8">
    <source>
        <dbReference type="ARBA" id="ARBA00023170"/>
    </source>
</evidence>
<feature type="transmembrane region" description="Helical" evidence="10">
    <location>
        <begin position="327"/>
        <end position="346"/>
    </location>
</feature>
<dbReference type="KEGG" id="scac:106085814"/>
<evidence type="ECO:0000256" key="4">
    <source>
        <dbReference type="ARBA" id="ARBA00022692"/>
    </source>
</evidence>
<dbReference type="AlphaFoldDB" id="A0A1I8NU41"/>
<keyword evidence="12" id="KW-1185">Reference proteome</keyword>
<dbReference type="GO" id="GO:0005549">
    <property type="term" value="F:odorant binding"/>
    <property type="evidence" value="ECO:0007669"/>
    <property type="project" value="InterPro"/>
</dbReference>
<reference evidence="11" key="1">
    <citation type="submission" date="2020-05" db="UniProtKB">
        <authorList>
            <consortium name="EnsemblMetazoa"/>
        </authorList>
    </citation>
    <scope>IDENTIFICATION</scope>
    <source>
        <strain evidence="11">USDA</strain>
    </source>
</reference>
<evidence type="ECO:0000256" key="3">
    <source>
        <dbReference type="ARBA" id="ARBA00022606"/>
    </source>
</evidence>
<evidence type="ECO:0000256" key="7">
    <source>
        <dbReference type="ARBA" id="ARBA00023136"/>
    </source>
</evidence>
<feature type="transmembrane region" description="Helical" evidence="10">
    <location>
        <begin position="50"/>
        <end position="72"/>
    </location>
</feature>
<dbReference type="Pfam" id="PF02949">
    <property type="entry name" value="7tm_6"/>
    <property type="match status" value="1"/>
</dbReference>
<comment type="subcellular location">
    <subcellularLocation>
        <location evidence="1 10">Cell membrane</location>
        <topology evidence="1 10">Multi-pass membrane protein</topology>
    </subcellularLocation>
</comment>
<dbReference type="OrthoDB" id="6682367at2759"/>
<gene>
    <name evidence="11" type="primary">106085814</name>
</gene>
<dbReference type="GO" id="GO:0004984">
    <property type="term" value="F:olfactory receptor activity"/>
    <property type="evidence" value="ECO:0007669"/>
    <property type="project" value="InterPro"/>
</dbReference>
<feature type="transmembrane region" description="Helical" evidence="10">
    <location>
        <begin position="358"/>
        <end position="378"/>
    </location>
</feature>
<accession>A0A1I8NU41</accession>
<comment type="caution">
    <text evidence="10">Lacks conserved residue(s) required for the propagation of feature annotation.</text>
</comment>
<name>A0A1I8NU41_STOCA</name>
<keyword evidence="2" id="KW-1003">Cell membrane</keyword>
<organism evidence="11 12">
    <name type="scientific">Stomoxys calcitrans</name>
    <name type="common">Stable fly</name>
    <name type="synonym">Conops calcitrans</name>
    <dbReference type="NCBI Taxonomy" id="35570"/>
    <lineage>
        <taxon>Eukaryota</taxon>
        <taxon>Metazoa</taxon>
        <taxon>Ecdysozoa</taxon>
        <taxon>Arthropoda</taxon>
        <taxon>Hexapoda</taxon>
        <taxon>Insecta</taxon>
        <taxon>Pterygota</taxon>
        <taxon>Neoptera</taxon>
        <taxon>Endopterygota</taxon>
        <taxon>Diptera</taxon>
        <taxon>Brachycera</taxon>
        <taxon>Muscomorpha</taxon>
        <taxon>Muscoidea</taxon>
        <taxon>Muscidae</taxon>
        <taxon>Stomoxys</taxon>
    </lineage>
</organism>
<feature type="transmembrane region" description="Helical" evidence="10">
    <location>
        <begin position="78"/>
        <end position="99"/>
    </location>
</feature>
<dbReference type="VEuPathDB" id="VectorBase:SCAU002048"/>
<sequence>MMEPIEERRDLFQHIRLTMYSAAMYPMHLERLLPQFICGMGLIVEWLLELFLYLVCIHIAVLYVCTLYLNFHSGDLELLVNCMIQTIIYIWTIAMKVYFRRMRPSLLEELVDSINLKYRTRSATGFTYVTMDQSLAMSNRWIKTYVYCCFVGTVFWLILPIVYGDRSLPLACWYPLDYKAPTIYETIYFLQSVGQIQVAAAFSASSGFHMVLAILMSGQYDILFCSLKNILATVAVRMGKSKEDLRKLRDLQELREPEINEYYCAEEKTCDVEMLFHSNEIQEQPDLMTTSNNFHRSFRKTFKNCIEHHWYILDCLKKMETFYNPIWFFKTGEVMLLMCLVAFVSVKSTTANSSFMKAVSLGQYLVLVAWEFLIICYFGEIIYINSLRCGDAILRSPWYLQMREMKNDFLMFILRSYRPFKLTAGKMFSLNVDRFRGVMTTAFSFLTLLQKMDERV</sequence>
<protein>
    <recommendedName>
        <fullName evidence="10">Odorant receptor</fullName>
    </recommendedName>
</protein>
<evidence type="ECO:0000256" key="6">
    <source>
        <dbReference type="ARBA" id="ARBA00022989"/>
    </source>
</evidence>
<dbReference type="GO" id="GO:0007165">
    <property type="term" value="P:signal transduction"/>
    <property type="evidence" value="ECO:0007669"/>
    <property type="project" value="UniProtKB-KW"/>
</dbReference>
<keyword evidence="7 10" id="KW-0472">Membrane</keyword>
<feature type="transmembrane region" description="Helical" evidence="10">
    <location>
        <begin position="144"/>
        <end position="163"/>
    </location>
</feature>
<evidence type="ECO:0000313" key="11">
    <source>
        <dbReference type="EnsemblMetazoa" id="SCAU002048-PA"/>
    </source>
</evidence>
<proteinExistence type="inferred from homology"/>
<dbReference type="GO" id="GO:0005886">
    <property type="term" value="C:plasma membrane"/>
    <property type="evidence" value="ECO:0007669"/>
    <property type="project" value="UniProtKB-SubCell"/>
</dbReference>
<evidence type="ECO:0000256" key="10">
    <source>
        <dbReference type="RuleBase" id="RU351113"/>
    </source>
</evidence>
<keyword evidence="9 10" id="KW-0807">Transducer</keyword>
<keyword evidence="3 10" id="KW-0716">Sensory transduction</keyword>
<keyword evidence="4 10" id="KW-0812">Transmembrane</keyword>
<feature type="transmembrane region" description="Helical" evidence="10">
    <location>
        <begin position="196"/>
        <end position="218"/>
    </location>
</feature>
<dbReference type="Proteomes" id="UP000095300">
    <property type="component" value="Unassembled WGS sequence"/>
</dbReference>
<evidence type="ECO:0000256" key="2">
    <source>
        <dbReference type="ARBA" id="ARBA00022475"/>
    </source>
</evidence>
<dbReference type="EnsemblMetazoa" id="SCAU002048-RA">
    <property type="protein sequence ID" value="SCAU002048-PA"/>
    <property type="gene ID" value="SCAU002048"/>
</dbReference>
<dbReference type="InterPro" id="IPR004117">
    <property type="entry name" value="7tm6_olfct_rcpt"/>
</dbReference>
<evidence type="ECO:0000256" key="1">
    <source>
        <dbReference type="ARBA" id="ARBA00004651"/>
    </source>
</evidence>
<keyword evidence="8 10" id="KW-0675">Receptor</keyword>
<comment type="similarity">
    <text evidence="10">Belongs to the insect chemoreceptor superfamily. Heteromeric odorant receptor channel (TC 1.A.69) family.</text>
</comment>
<dbReference type="PANTHER" id="PTHR21137">
    <property type="entry name" value="ODORANT RECEPTOR"/>
    <property type="match status" value="1"/>
</dbReference>
<keyword evidence="6 10" id="KW-1133">Transmembrane helix</keyword>
<keyword evidence="5 10" id="KW-0552">Olfaction</keyword>
<evidence type="ECO:0000313" key="12">
    <source>
        <dbReference type="Proteomes" id="UP000095300"/>
    </source>
</evidence>
<evidence type="ECO:0000256" key="5">
    <source>
        <dbReference type="ARBA" id="ARBA00022725"/>
    </source>
</evidence>